<proteinExistence type="inferred from homology"/>
<evidence type="ECO:0000256" key="4">
    <source>
        <dbReference type="ARBA" id="ARBA00022801"/>
    </source>
</evidence>
<evidence type="ECO:0000256" key="7">
    <source>
        <dbReference type="SAM" id="MobiDB-lite"/>
    </source>
</evidence>
<keyword evidence="10" id="KW-1185">Reference proteome</keyword>
<evidence type="ECO:0000256" key="6">
    <source>
        <dbReference type="SAM" id="Coils"/>
    </source>
</evidence>
<keyword evidence="3" id="KW-0833">Ubl conjugation pathway</keyword>
<dbReference type="Pfam" id="PF12436">
    <property type="entry name" value="USP7_ICP0_bdg"/>
    <property type="match status" value="1"/>
</dbReference>
<feature type="region of interest" description="Disordered" evidence="7">
    <location>
        <begin position="304"/>
        <end position="397"/>
    </location>
</feature>
<dbReference type="FunFam" id="3.10.20.90:FF:000050">
    <property type="entry name" value="Ubiquitin carboxyl-terminal hydrolase 13"/>
    <property type="match status" value="1"/>
</dbReference>
<dbReference type="GO" id="GO:0101005">
    <property type="term" value="F:deubiquitinase activity"/>
    <property type="evidence" value="ECO:0007669"/>
    <property type="project" value="UniProtKB-ARBA"/>
</dbReference>
<dbReference type="AlphaFoldDB" id="A0A5J5BCW3"/>
<keyword evidence="5" id="KW-0788">Thiol protease</keyword>
<evidence type="ECO:0000256" key="5">
    <source>
        <dbReference type="ARBA" id="ARBA00022807"/>
    </source>
</evidence>
<feature type="compositionally biased region" description="Low complexity" evidence="7">
    <location>
        <begin position="354"/>
        <end position="364"/>
    </location>
</feature>
<feature type="coiled-coil region" evidence="6">
    <location>
        <begin position="502"/>
        <end position="609"/>
    </location>
</feature>
<feature type="compositionally biased region" description="Low complexity" evidence="7">
    <location>
        <begin position="383"/>
        <end position="396"/>
    </location>
</feature>
<name>A0A5J5BCW3_9ASTE</name>
<dbReference type="InterPro" id="IPR024729">
    <property type="entry name" value="USP7_ICP0-binding_dom"/>
</dbReference>
<feature type="domain" description="Ubiquitin carboxyl-terminal hydrolase 7 ICP0-binding" evidence="8">
    <location>
        <begin position="97"/>
        <end position="299"/>
    </location>
</feature>
<dbReference type="GO" id="GO:0005634">
    <property type="term" value="C:nucleus"/>
    <property type="evidence" value="ECO:0007669"/>
    <property type="project" value="UniProtKB-ARBA"/>
</dbReference>
<keyword evidence="6" id="KW-0175">Coiled coil</keyword>
<evidence type="ECO:0000259" key="8">
    <source>
        <dbReference type="Pfam" id="PF12436"/>
    </source>
</evidence>
<dbReference type="GO" id="GO:0006508">
    <property type="term" value="P:proteolysis"/>
    <property type="evidence" value="ECO:0007669"/>
    <property type="project" value="UniProtKB-KW"/>
</dbReference>
<evidence type="ECO:0000313" key="9">
    <source>
        <dbReference type="EMBL" id="KAA8539051.1"/>
    </source>
</evidence>
<feature type="compositionally biased region" description="Polar residues" evidence="7">
    <location>
        <begin position="312"/>
        <end position="348"/>
    </location>
</feature>
<gene>
    <name evidence="9" type="ORF">F0562_025743</name>
</gene>
<comment type="similarity">
    <text evidence="1">Belongs to the peptidase C19 family.</text>
</comment>
<protein>
    <recommendedName>
        <fullName evidence="8">Ubiquitin carboxyl-terminal hydrolase 7 ICP0-binding domain-containing protein</fullName>
    </recommendedName>
</protein>
<accession>A0A5J5BCW3</accession>
<reference evidence="9 10" key="1">
    <citation type="submission" date="2019-09" db="EMBL/GenBank/DDBJ databases">
        <title>A chromosome-level genome assembly of the Chinese tupelo Nyssa sinensis.</title>
        <authorList>
            <person name="Yang X."/>
            <person name="Kang M."/>
            <person name="Yang Y."/>
            <person name="Xiong H."/>
            <person name="Wang M."/>
            <person name="Zhang Z."/>
            <person name="Wang Z."/>
            <person name="Wu H."/>
            <person name="Ma T."/>
            <person name="Liu J."/>
            <person name="Xi Z."/>
        </authorList>
    </citation>
    <scope>NUCLEOTIDE SEQUENCE [LARGE SCALE GENOMIC DNA]</scope>
    <source>
        <strain evidence="9">J267</strain>
        <tissue evidence="9">Leaf</tissue>
    </source>
</reference>
<evidence type="ECO:0000256" key="1">
    <source>
        <dbReference type="ARBA" id="ARBA00009085"/>
    </source>
</evidence>
<evidence type="ECO:0000256" key="3">
    <source>
        <dbReference type="ARBA" id="ARBA00022786"/>
    </source>
</evidence>
<evidence type="ECO:0000313" key="10">
    <source>
        <dbReference type="Proteomes" id="UP000325577"/>
    </source>
</evidence>
<dbReference type="Gene3D" id="3.10.20.90">
    <property type="entry name" value="Phosphatidylinositol 3-kinase Catalytic Subunit, Chain A, domain 1"/>
    <property type="match status" value="1"/>
</dbReference>
<sequence length="622" mass="72167">MFSKMNYSEAADITFEMRLKKEQEENEQKRKEKAEAHLYTIIKVARDEDLLEQIGRDIYFDLVDHEKVRSFRIQKQMHFSLFKGEVAKEFGIPVQFQRFWLWAKRQNNTYRPHRLLTRQQEACNSVGRLRELSKEVNNAELKLFLEVELGQVIWVFSIHRWSLMFFTSLIYITMQVLRPVSPPRKTNEDILLFFKLYEPLKEELRYVGRLFVKRFGRPIEILTKLNELAGFAPNEEIELYEEIKFEPTVMCELIDKRSSFRVSQLEDGDIICFQKSPQVESSEQCRYPDVPSFLEYVHNCQPSVPGREKRLSTTQAAPQQKASFQGNDTVQSPTEQSPMISTTRSLPSSIPGLAAPATTQPAPARSGNEETLPPQAPTNVGERTSTNKVSSNSTSSRLKRSILDKLDALFEDLDVLSALASQPRVSSSSPTEEEREKAFKIFKQTVTRELVGLPNFEDQFKNSLDILISSCEFSSEQIDELKQLREILPSLLTDFQSSKRIMDEFRQKLKDHELLLDDLHGNKAEFLKMKDNLCGLEQEEKEVEAEVARLNRRLANLREETKQVEGAIKELYDHSVGMKREVEQRLIEVPKWEAERKKAEETCQRAQVTWNSFRAKFMEPSA</sequence>
<dbReference type="OrthoDB" id="289038at2759"/>
<evidence type="ECO:0000256" key="2">
    <source>
        <dbReference type="ARBA" id="ARBA00022670"/>
    </source>
</evidence>
<organism evidence="9 10">
    <name type="scientific">Nyssa sinensis</name>
    <dbReference type="NCBI Taxonomy" id="561372"/>
    <lineage>
        <taxon>Eukaryota</taxon>
        <taxon>Viridiplantae</taxon>
        <taxon>Streptophyta</taxon>
        <taxon>Embryophyta</taxon>
        <taxon>Tracheophyta</taxon>
        <taxon>Spermatophyta</taxon>
        <taxon>Magnoliopsida</taxon>
        <taxon>eudicotyledons</taxon>
        <taxon>Gunneridae</taxon>
        <taxon>Pentapetalae</taxon>
        <taxon>asterids</taxon>
        <taxon>Cornales</taxon>
        <taxon>Nyssaceae</taxon>
        <taxon>Nyssa</taxon>
    </lineage>
</organism>
<dbReference type="Proteomes" id="UP000325577">
    <property type="component" value="Linkage Group LG14"/>
</dbReference>
<dbReference type="EMBL" id="CM018037">
    <property type="protein sequence ID" value="KAA8539051.1"/>
    <property type="molecule type" value="Genomic_DNA"/>
</dbReference>
<keyword evidence="4" id="KW-0378">Hydrolase</keyword>
<dbReference type="GO" id="GO:0008234">
    <property type="term" value="F:cysteine-type peptidase activity"/>
    <property type="evidence" value="ECO:0007669"/>
    <property type="project" value="UniProtKB-KW"/>
</dbReference>
<keyword evidence="2" id="KW-0645">Protease</keyword>